<dbReference type="CDD" id="cd19166">
    <property type="entry name" value="HemeO-bac"/>
    <property type="match status" value="1"/>
</dbReference>
<comment type="caution">
    <text evidence="1">The sequence shown here is derived from an EMBL/GenBank/DDBJ whole genome shotgun (WGS) entry which is preliminary data.</text>
</comment>
<gene>
    <name evidence="1" type="ORF">GCM10008956_12330</name>
</gene>
<evidence type="ECO:0000313" key="1">
    <source>
        <dbReference type="EMBL" id="GGM37373.1"/>
    </source>
</evidence>
<accession>A0A8H9L576</accession>
<dbReference type="SUPFAM" id="SSF48613">
    <property type="entry name" value="Heme oxygenase-like"/>
    <property type="match status" value="1"/>
</dbReference>
<sequence length="209" mass="22610">MTAASRAEPGGLLARLKRETHAQHVRAEQALNLLAPDLSRERYAAVLAWLHARHVTLEPALRAALRGSLPDATWQALAWEQRLKAPLLALDLATLRRAHAPPAPAPAWLRTEAQAWGAAYVLEGATLGGQVVTRHLRRAGLPEAGLHFYGSYGAQVGPRWRTFMALLTERHGLHPAPDVFAAQAVAAATLTFELFTFPAVPQPAPTESA</sequence>
<dbReference type="Pfam" id="PF01126">
    <property type="entry name" value="Heme_oxygenase"/>
    <property type="match status" value="1"/>
</dbReference>
<proteinExistence type="predicted"/>
<dbReference type="InterPro" id="IPR016053">
    <property type="entry name" value="Haem_Oase-like"/>
</dbReference>
<evidence type="ECO:0000313" key="2">
    <source>
        <dbReference type="Proteomes" id="UP000600547"/>
    </source>
</evidence>
<reference evidence="2" key="1">
    <citation type="journal article" date="2019" name="Int. J. Syst. Evol. Microbiol.">
        <title>The Global Catalogue of Microorganisms (GCM) 10K type strain sequencing project: providing services to taxonomists for standard genome sequencing and annotation.</title>
        <authorList>
            <consortium name="The Broad Institute Genomics Platform"/>
            <consortium name="The Broad Institute Genome Sequencing Center for Infectious Disease"/>
            <person name="Wu L."/>
            <person name="Ma J."/>
        </authorList>
    </citation>
    <scope>NUCLEOTIDE SEQUENCE [LARGE SCALE GENOMIC DNA]</scope>
    <source>
        <strain evidence="2">JCM 31047</strain>
    </source>
</reference>
<dbReference type="GO" id="GO:0004392">
    <property type="term" value="F:heme oxygenase (decyclizing) activity"/>
    <property type="evidence" value="ECO:0007669"/>
    <property type="project" value="InterPro"/>
</dbReference>
<keyword evidence="2" id="KW-1185">Reference proteome</keyword>
<organism evidence="1 2">
    <name type="scientific">Deinococcus arenae</name>
    <dbReference type="NCBI Taxonomy" id="1452751"/>
    <lineage>
        <taxon>Bacteria</taxon>
        <taxon>Thermotogati</taxon>
        <taxon>Deinococcota</taxon>
        <taxon>Deinococci</taxon>
        <taxon>Deinococcales</taxon>
        <taxon>Deinococcaceae</taxon>
        <taxon>Deinococcus</taxon>
    </lineage>
</organism>
<dbReference type="InterPro" id="IPR016084">
    <property type="entry name" value="Haem_Oase-like_multi-hlx"/>
</dbReference>
<dbReference type="Proteomes" id="UP000600547">
    <property type="component" value="Unassembled WGS sequence"/>
</dbReference>
<name>A0A8H9L576_9DEIO</name>
<dbReference type="EMBL" id="BMQG01000003">
    <property type="protein sequence ID" value="GGM37373.1"/>
    <property type="molecule type" value="Genomic_DNA"/>
</dbReference>
<protein>
    <submittedName>
        <fullName evidence="1">Heme oxygenase</fullName>
    </submittedName>
</protein>
<dbReference type="RefSeq" id="WP_110833170.1">
    <property type="nucleotide sequence ID" value="NZ_BMQG01000003.1"/>
</dbReference>
<dbReference type="Gene3D" id="1.20.910.10">
    <property type="entry name" value="Heme oxygenase-like"/>
    <property type="match status" value="1"/>
</dbReference>
<dbReference type="GO" id="GO:0006788">
    <property type="term" value="P:heme oxidation"/>
    <property type="evidence" value="ECO:0007669"/>
    <property type="project" value="InterPro"/>
</dbReference>
<dbReference type="AlphaFoldDB" id="A0A8H9L576"/>